<feature type="chain" id="PRO_5045112747" evidence="1">
    <location>
        <begin position="20"/>
        <end position="215"/>
    </location>
</feature>
<organism evidence="3 4">
    <name type="scientific">Actomonas aquatica</name>
    <dbReference type="NCBI Taxonomy" id="2866162"/>
    <lineage>
        <taxon>Bacteria</taxon>
        <taxon>Pseudomonadati</taxon>
        <taxon>Verrucomicrobiota</taxon>
        <taxon>Opitutia</taxon>
        <taxon>Opitutales</taxon>
        <taxon>Opitutaceae</taxon>
        <taxon>Actomonas</taxon>
    </lineage>
</organism>
<dbReference type="PROSITE" id="PS50022">
    <property type="entry name" value="FA58C_3"/>
    <property type="match status" value="1"/>
</dbReference>
<evidence type="ECO:0000256" key="1">
    <source>
        <dbReference type="SAM" id="SignalP"/>
    </source>
</evidence>
<accession>A0ABZ1C9V8</accession>
<keyword evidence="4" id="KW-1185">Reference proteome</keyword>
<dbReference type="SUPFAM" id="SSF49785">
    <property type="entry name" value="Galactose-binding domain-like"/>
    <property type="match status" value="1"/>
</dbReference>
<dbReference type="InterPro" id="IPR000421">
    <property type="entry name" value="FA58C"/>
</dbReference>
<dbReference type="RefSeq" id="WP_221032547.1">
    <property type="nucleotide sequence ID" value="NZ_CP139781.1"/>
</dbReference>
<gene>
    <name evidence="3" type="ORF">K1X11_003400</name>
</gene>
<evidence type="ECO:0000313" key="3">
    <source>
        <dbReference type="EMBL" id="WRQ88435.1"/>
    </source>
</evidence>
<protein>
    <submittedName>
        <fullName evidence="3">Discoidin domain-containing protein</fullName>
    </submittedName>
</protein>
<reference evidence="3 4" key="2">
    <citation type="submission" date="2023-12" db="EMBL/GenBank/DDBJ databases">
        <title>Description of an unclassified Opitutus bacterium of Verrucomicrobiota.</title>
        <authorList>
            <person name="Zhang D.-F."/>
        </authorList>
    </citation>
    <scope>NUCLEOTIDE SEQUENCE [LARGE SCALE GENOMIC DNA]</scope>
    <source>
        <strain evidence="3 4">WL0086</strain>
    </source>
</reference>
<keyword evidence="1" id="KW-0732">Signal</keyword>
<dbReference type="EMBL" id="CP139781">
    <property type="protein sequence ID" value="WRQ88435.1"/>
    <property type="molecule type" value="Genomic_DNA"/>
</dbReference>
<dbReference type="Gene3D" id="2.60.120.260">
    <property type="entry name" value="Galactose-binding domain-like"/>
    <property type="match status" value="1"/>
</dbReference>
<dbReference type="Proteomes" id="UP000738431">
    <property type="component" value="Chromosome"/>
</dbReference>
<dbReference type="InterPro" id="IPR008979">
    <property type="entry name" value="Galactose-bd-like_sf"/>
</dbReference>
<dbReference type="Pfam" id="PF22633">
    <property type="entry name" value="F5_F8_type_C_2"/>
    <property type="match status" value="1"/>
</dbReference>
<feature type="signal peptide" evidence="1">
    <location>
        <begin position="1"/>
        <end position="19"/>
    </location>
</feature>
<proteinExistence type="predicted"/>
<evidence type="ECO:0000259" key="2">
    <source>
        <dbReference type="PROSITE" id="PS50022"/>
    </source>
</evidence>
<feature type="domain" description="F5/8 type C" evidence="2">
    <location>
        <begin position="49"/>
        <end position="212"/>
    </location>
</feature>
<evidence type="ECO:0000313" key="4">
    <source>
        <dbReference type="Proteomes" id="UP000738431"/>
    </source>
</evidence>
<reference evidence="3 4" key="1">
    <citation type="submission" date="2021-08" db="EMBL/GenBank/DDBJ databases">
        <authorList>
            <person name="Zhang D."/>
            <person name="Zhang A."/>
            <person name="Wang L."/>
        </authorList>
    </citation>
    <scope>NUCLEOTIDE SEQUENCE [LARGE SCALE GENOMIC DNA]</scope>
    <source>
        <strain evidence="3 4">WL0086</strain>
    </source>
</reference>
<sequence length="215" mass="23678">MIRPLIFTALATCATVALAESKLELEFPPPKVTSTPAPIKLSNLEAPNTPAPDIMVPNDVTNVAAGKTVTSSDPWPIIGELDMVTDGDKESEDGYYVELGEMQQWVQIDLESETEIFGIGLWHYHAQPRAYLDVIVQVSNDPEFASGVTTLFNNDNDNSSDMGRGEDPAYLEKNYGRLIPGKQAKARYVRLYSNGNTSDGLNHYIEVEVFGRPVE</sequence>
<name>A0ABZ1C9V8_9BACT</name>